<gene>
    <name evidence="1" type="ORF">FPZ52_09675</name>
</gene>
<dbReference type="GO" id="GO:0005829">
    <property type="term" value="C:cytosol"/>
    <property type="evidence" value="ECO:0007669"/>
    <property type="project" value="TreeGrafter"/>
</dbReference>
<dbReference type="SFLD" id="SFLDG01135">
    <property type="entry name" value="C1.5.6:_HAD__Beta-PGM__Phospha"/>
    <property type="match status" value="1"/>
</dbReference>
<keyword evidence="1" id="KW-0378">Hydrolase</keyword>
<dbReference type="SFLD" id="SFLDG01129">
    <property type="entry name" value="C1.5:_HAD__Beta-PGM__Phosphata"/>
    <property type="match status" value="1"/>
</dbReference>
<proteinExistence type="predicted"/>
<reference evidence="1 2" key="1">
    <citation type="submission" date="2019-07" db="EMBL/GenBank/DDBJ databases">
        <title>Litoreibacter alkalisoli sp. nov., isolated from saline-alkaline soil.</title>
        <authorList>
            <person name="Wang S."/>
            <person name="Xu L."/>
            <person name="Xing Y.-T."/>
            <person name="Sun J.-Q."/>
        </authorList>
    </citation>
    <scope>NUCLEOTIDE SEQUENCE [LARGE SCALE GENOMIC DNA]</scope>
    <source>
        <strain evidence="1 2">LN3S51</strain>
    </source>
</reference>
<dbReference type="PANTHER" id="PTHR43434:SF24">
    <property type="entry name" value="HYDROLASE-RELATED"/>
    <property type="match status" value="1"/>
</dbReference>
<dbReference type="InterPro" id="IPR041492">
    <property type="entry name" value="HAD_2"/>
</dbReference>
<dbReference type="Gene3D" id="1.10.150.240">
    <property type="entry name" value="Putative phosphatase, domain 2"/>
    <property type="match status" value="1"/>
</dbReference>
<dbReference type="KEGG" id="lit:FPZ52_09675"/>
<keyword evidence="2" id="KW-1185">Reference proteome</keyword>
<dbReference type="NCBIfam" id="TIGR01549">
    <property type="entry name" value="HAD-SF-IA-v1"/>
    <property type="match status" value="1"/>
</dbReference>
<dbReference type="SFLD" id="SFLDS00003">
    <property type="entry name" value="Haloacid_Dehalogenase"/>
    <property type="match status" value="1"/>
</dbReference>
<evidence type="ECO:0000313" key="1">
    <source>
        <dbReference type="EMBL" id="QDY69861.1"/>
    </source>
</evidence>
<sequence>MECLGRSGRSIRGNFVSAEPKLVIFDVDGTLVDSQAHIVASMAAAFEAVQLAVPERERILSIVGLSLPVAIAELAPGASASILDTMVQRYKDAYTGLRSMDGDAASPLFAGAREVLDRLGAHDNILLGIATGKSRRGLRHLFDLHGFAPLFVTSQTADDHPSKPHPAMVLAALAETGVDPKNAVMIGDTSFDMEMGRAAGVRTMAVTWGYHPGERLARCQPDATVDNFAALHAAILNSLELTDD</sequence>
<dbReference type="SUPFAM" id="SSF56784">
    <property type="entry name" value="HAD-like"/>
    <property type="match status" value="1"/>
</dbReference>
<dbReference type="GO" id="GO:0008967">
    <property type="term" value="F:phosphoglycolate phosphatase activity"/>
    <property type="evidence" value="ECO:0007669"/>
    <property type="project" value="TreeGrafter"/>
</dbReference>
<accession>A0A5B8IY94</accession>
<name>A0A5B8IY94_9RHOB</name>
<dbReference type="InterPro" id="IPR036412">
    <property type="entry name" value="HAD-like_sf"/>
</dbReference>
<dbReference type="InterPro" id="IPR023214">
    <property type="entry name" value="HAD_sf"/>
</dbReference>
<dbReference type="InterPro" id="IPR023198">
    <property type="entry name" value="PGP-like_dom2"/>
</dbReference>
<protein>
    <submittedName>
        <fullName evidence="1">HAD-IA family hydrolase</fullName>
    </submittedName>
</protein>
<dbReference type="GO" id="GO:0006281">
    <property type="term" value="P:DNA repair"/>
    <property type="evidence" value="ECO:0007669"/>
    <property type="project" value="TreeGrafter"/>
</dbReference>
<dbReference type="Gene3D" id="3.40.50.1000">
    <property type="entry name" value="HAD superfamily/HAD-like"/>
    <property type="match status" value="1"/>
</dbReference>
<dbReference type="Pfam" id="PF13419">
    <property type="entry name" value="HAD_2"/>
    <property type="match status" value="1"/>
</dbReference>
<dbReference type="EMBL" id="CP042261">
    <property type="protein sequence ID" value="QDY69861.1"/>
    <property type="molecule type" value="Genomic_DNA"/>
</dbReference>
<organism evidence="1 2">
    <name type="scientific">Qingshengfaniella alkalisoli</name>
    <dbReference type="NCBI Taxonomy" id="2599296"/>
    <lineage>
        <taxon>Bacteria</taxon>
        <taxon>Pseudomonadati</taxon>
        <taxon>Pseudomonadota</taxon>
        <taxon>Alphaproteobacteria</taxon>
        <taxon>Rhodobacterales</taxon>
        <taxon>Paracoccaceae</taxon>
        <taxon>Qingshengfaniella</taxon>
    </lineage>
</organism>
<dbReference type="InterPro" id="IPR006439">
    <property type="entry name" value="HAD-SF_hydro_IA"/>
</dbReference>
<evidence type="ECO:0000313" key="2">
    <source>
        <dbReference type="Proteomes" id="UP000318483"/>
    </source>
</evidence>
<dbReference type="OrthoDB" id="9793014at2"/>
<dbReference type="PANTHER" id="PTHR43434">
    <property type="entry name" value="PHOSPHOGLYCOLATE PHOSPHATASE"/>
    <property type="match status" value="1"/>
</dbReference>
<dbReference type="InterPro" id="IPR050155">
    <property type="entry name" value="HAD-like_hydrolase_sf"/>
</dbReference>
<dbReference type="Proteomes" id="UP000318483">
    <property type="component" value="Chromosome"/>
</dbReference>
<dbReference type="AlphaFoldDB" id="A0A5B8IY94"/>